<evidence type="ECO:0000256" key="1">
    <source>
        <dbReference type="SAM" id="Phobius"/>
    </source>
</evidence>
<keyword evidence="1" id="KW-0472">Membrane</keyword>
<accession>A0A815M4F9</accession>
<sequence>MFFEMLSSSIGLRFYSIALCGLLFCLLGVGGIILSAVELFQGRPSVYHYDTSRGGLAVENPLWPSAGRGIWVGLVFIATGLVGILASRERTPPALMGFTALVGTSTILSFYLIMTSIIPVKYDAKASDETRPQWETIELTISSLLIAVGSAGCILGILGTFCGILFSNICADQRENIDLSGDDVEKISIIPPERYRYGI</sequence>
<dbReference type="AlphaFoldDB" id="A0A815M4F9"/>
<feature type="transmembrane region" description="Helical" evidence="1">
    <location>
        <begin position="98"/>
        <end position="120"/>
    </location>
</feature>
<keyword evidence="1" id="KW-0812">Transmembrane</keyword>
<proteinExistence type="predicted"/>
<keyword evidence="1" id="KW-1133">Transmembrane helix</keyword>
<feature type="transmembrane region" description="Helical" evidence="1">
    <location>
        <begin position="69"/>
        <end position="86"/>
    </location>
</feature>
<evidence type="ECO:0000313" key="2">
    <source>
        <dbReference type="EMBL" id="CAF1416585.1"/>
    </source>
</evidence>
<feature type="transmembrane region" description="Helical" evidence="1">
    <location>
        <begin position="12"/>
        <end position="37"/>
    </location>
</feature>
<feature type="transmembrane region" description="Helical" evidence="1">
    <location>
        <begin position="140"/>
        <end position="166"/>
    </location>
</feature>
<keyword evidence="3" id="KW-1185">Reference proteome</keyword>
<evidence type="ECO:0000313" key="3">
    <source>
        <dbReference type="Proteomes" id="UP000663828"/>
    </source>
</evidence>
<protein>
    <submittedName>
        <fullName evidence="2">Uncharacterized protein</fullName>
    </submittedName>
</protein>
<dbReference type="EMBL" id="CAJNOR010003464">
    <property type="protein sequence ID" value="CAF1416585.1"/>
    <property type="molecule type" value="Genomic_DNA"/>
</dbReference>
<gene>
    <name evidence="2" type="ORF">XAT740_LOCUS34971</name>
</gene>
<reference evidence="2" key="1">
    <citation type="submission" date="2021-02" db="EMBL/GenBank/DDBJ databases">
        <authorList>
            <person name="Nowell W R."/>
        </authorList>
    </citation>
    <scope>NUCLEOTIDE SEQUENCE</scope>
</reference>
<organism evidence="2 3">
    <name type="scientific">Adineta ricciae</name>
    <name type="common">Rotifer</name>
    <dbReference type="NCBI Taxonomy" id="249248"/>
    <lineage>
        <taxon>Eukaryota</taxon>
        <taxon>Metazoa</taxon>
        <taxon>Spiralia</taxon>
        <taxon>Gnathifera</taxon>
        <taxon>Rotifera</taxon>
        <taxon>Eurotatoria</taxon>
        <taxon>Bdelloidea</taxon>
        <taxon>Adinetida</taxon>
        <taxon>Adinetidae</taxon>
        <taxon>Adineta</taxon>
    </lineage>
</organism>
<dbReference type="Proteomes" id="UP000663828">
    <property type="component" value="Unassembled WGS sequence"/>
</dbReference>
<comment type="caution">
    <text evidence="2">The sequence shown here is derived from an EMBL/GenBank/DDBJ whole genome shotgun (WGS) entry which is preliminary data.</text>
</comment>
<name>A0A815M4F9_ADIRI</name>